<evidence type="ECO:0000256" key="5">
    <source>
        <dbReference type="ARBA" id="ARBA00023136"/>
    </source>
</evidence>
<feature type="transmembrane region" description="Helical" evidence="6">
    <location>
        <begin position="95"/>
        <end position="121"/>
    </location>
</feature>
<dbReference type="GO" id="GO:0015205">
    <property type="term" value="F:nucleobase transmembrane transporter activity"/>
    <property type="evidence" value="ECO:0007669"/>
    <property type="project" value="TreeGrafter"/>
</dbReference>
<feature type="transmembrane region" description="Helical" evidence="6">
    <location>
        <begin position="417"/>
        <end position="445"/>
    </location>
</feature>
<keyword evidence="5 6" id="KW-0472">Membrane</keyword>
<dbReference type="Gene3D" id="1.10.4160.10">
    <property type="entry name" value="Hydantoin permease"/>
    <property type="match status" value="1"/>
</dbReference>
<reference evidence="7 8" key="1">
    <citation type="submission" date="2019-08" db="EMBL/GenBank/DDBJ databases">
        <title>Bradymonadales sp. TMQ4.</title>
        <authorList>
            <person name="Liang Q."/>
        </authorList>
    </citation>
    <scope>NUCLEOTIDE SEQUENCE [LARGE SCALE GENOMIC DNA]</scope>
    <source>
        <strain evidence="7 8">TMQ4</strain>
    </source>
</reference>
<feature type="transmembrane region" description="Helical" evidence="6">
    <location>
        <begin position="55"/>
        <end position="75"/>
    </location>
</feature>
<feature type="transmembrane region" description="Helical" evidence="6">
    <location>
        <begin position="29"/>
        <end position="49"/>
    </location>
</feature>
<feature type="transmembrane region" description="Helical" evidence="6">
    <location>
        <begin position="263"/>
        <end position="287"/>
    </location>
</feature>
<keyword evidence="4 6" id="KW-1133">Transmembrane helix</keyword>
<feature type="transmembrane region" description="Helical" evidence="6">
    <location>
        <begin position="457"/>
        <end position="476"/>
    </location>
</feature>
<feature type="transmembrane region" description="Helical" evidence="6">
    <location>
        <begin position="342"/>
        <end position="359"/>
    </location>
</feature>
<dbReference type="Pfam" id="PF02133">
    <property type="entry name" value="Transp_cyt_pur"/>
    <property type="match status" value="1"/>
</dbReference>
<organism evidence="7 8">
    <name type="scientific">Lujinxingia vulgaris</name>
    <dbReference type="NCBI Taxonomy" id="2600176"/>
    <lineage>
        <taxon>Bacteria</taxon>
        <taxon>Deltaproteobacteria</taxon>
        <taxon>Bradymonadales</taxon>
        <taxon>Lujinxingiaceae</taxon>
        <taxon>Lujinxingia</taxon>
    </lineage>
</organism>
<feature type="transmembrane region" description="Helical" evidence="6">
    <location>
        <begin position="222"/>
        <end position="242"/>
    </location>
</feature>
<dbReference type="OrthoDB" id="9780088at2"/>
<accession>A0A5C6XHX8</accession>
<dbReference type="PANTHER" id="PTHR30618">
    <property type="entry name" value="NCS1 FAMILY PURINE/PYRIMIDINE TRANSPORTER"/>
    <property type="match status" value="1"/>
</dbReference>
<comment type="caution">
    <text evidence="7">The sequence shown here is derived from an EMBL/GenBank/DDBJ whole genome shotgun (WGS) entry which is preliminary data.</text>
</comment>
<dbReference type="GO" id="GO:0005886">
    <property type="term" value="C:plasma membrane"/>
    <property type="evidence" value="ECO:0007669"/>
    <property type="project" value="TreeGrafter"/>
</dbReference>
<evidence type="ECO:0000256" key="1">
    <source>
        <dbReference type="ARBA" id="ARBA00004141"/>
    </source>
</evidence>
<evidence type="ECO:0000256" key="6">
    <source>
        <dbReference type="SAM" id="Phobius"/>
    </source>
</evidence>
<protein>
    <submittedName>
        <fullName evidence="7">NCS1 family nucleobase:cation symporter-1</fullName>
    </submittedName>
</protein>
<comment type="similarity">
    <text evidence="2">Belongs to the purine-cytosine permease (2.A.39) family.</text>
</comment>
<evidence type="ECO:0000313" key="7">
    <source>
        <dbReference type="EMBL" id="TXD39484.1"/>
    </source>
</evidence>
<sequence length="487" mass="52326">MFAPDPTLINEDIAPTPPEGRTWSVLNMAALWIGMVVCVPTYMLAGGLVQNGMNWWQAVLTVSLGNLIVLIPMLLNGHPGTKYGIPFPVLSRASFGIYGANIAAVMRGLVACGWFGIQTWIGGAAVYQLLDVVFGWGGGEALPVLGINALQFACFMAFWLLQVIVIWRGIESIRVLETWAAPFLVVMGLMLLGWAYVKAEGFGPMLSAPSQFGPGQPKEGQFWSVFFPSLTAMVGFWATLSLNIPDFTRYAKSQRDQMLGQAIGLPTFMTLFSFIGVAVTSATVVIYGEAIFDPTVLLGRMGGGLSIVVALIALTLATLSTNIAANVVSPANAVINLRPQRFSFRMGGMVTAGLGMAIFPWKLLESAGNYVFVWLVGYSALLGAIGGVIIIDYFVVRKTELDLNGLYQPRGPYWYRGGYNPAAMVALAAGILPCVPGFLGTAGIVEASAVPAIFMTLYTYAWFVSFGLASTVYLALMRRTSRQSLPG</sequence>
<keyword evidence="8" id="KW-1185">Reference proteome</keyword>
<evidence type="ECO:0000313" key="8">
    <source>
        <dbReference type="Proteomes" id="UP000321412"/>
    </source>
</evidence>
<evidence type="ECO:0000256" key="3">
    <source>
        <dbReference type="ARBA" id="ARBA00022692"/>
    </source>
</evidence>
<dbReference type="PANTHER" id="PTHR30618:SF0">
    <property type="entry name" value="PURINE-URACIL PERMEASE NCS1"/>
    <property type="match status" value="1"/>
</dbReference>
<dbReference type="InterPro" id="IPR012681">
    <property type="entry name" value="NCS1"/>
</dbReference>
<evidence type="ECO:0000256" key="2">
    <source>
        <dbReference type="ARBA" id="ARBA00008974"/>
    </source>
</evidence>
<feature type="transmembrane region" description="Helical" evidence="6">
    <location>
        <begin position="179"/>
        <end position="197"/>
    </location>
</feature>
<comment type="subcellular location">
    <subcellularLocation>
        <location evidence="1">Membrane</location>
        <topology evidence="1">Multi-pass membrane protein</topology>
    </subcellularLocation>
</comment>
<dbReference type="Proteomes" id="UP000321412">
    <property type="component" value="Unassembled WGS sequence"/>
</dbReference>
<name>A0A5C6XHX8_9DELT</name>
<dbReference type="RefSeq" id="WP_146979909.1">
    <property type="nucleotide sequence ID" value="NZ_VOSM01000001.1"/>
</dbReference>
<dbReference type="CDD" id="cd11485">
    <property type="entry name" value="SLC-NCS1sbd_YbbW-like"/>
    <property type="match status" value="1"/>
</dbReference>
<gene>
    <name evidence="7" type="ORF">FRC98_03550</name>
</gene>
<dbReference type="InterPro" id="IPR001248">
    <property type="entry name" value="Pur-cyt_permease"/>
</dbReference>
<dbReference type="NCBIfam" id="TIGR00800">
    <property type="entry name" value="ncs1"/>
    <property type="match status" value="1"/>
</dbReference>
<feature type="transmembrane region" description="Helical" evidence="6">
    <location>
        <begin position="141"/>
        <end position="167"/>
    </location>
</feature>
<proteinExistence type="inferred from homology"/>
<keyword evidence="3 6" id="KW-0812">Transmembrane</keyword>
<dbReference type="FunFam" id="1.10.4160.10:FF:000001">
    <property type="entry name" value="Uracil permease, putative"/>
    <property type="match status" value="1"/>
</dbReference>
<dbReference type="AlphaFoldDB" id="A0A5C6XHX8"/>
<evidence type="ECO:0000256" key="4">
    <source>
        <dbReference type="ARBA" id="ARBA00022989"/>
    </source>
</evidence>
<dbReference type="InterPro" id="IPR045225">
    <property type="entry name" value="Uracil/uridine/allantoin_perm"/>
</dbReference>
<feature type="transmembrane region" description="Helical" evidence="6">
    <location>
        <begin position="307"/>
        <end position="330"/>
    </location>
</feature>
<feature type="transmembrane region" description="Helical" evidence="6">
    <location>
        <begin position="371"/>
        <end position="396"/>
    </location>
</feature>
<dbReference type="EMBL" id="VOSM01000001">
    <property type="protein sequence ID" value="TXD39484.1"/>
    <property type="molecule type" value="Genomic_DNA"/>
</dbReference>